<accession>A0A381SNV9</accession>
<sequence length="49" mass="5921">MITYIYQFLYVNLRGPKKKWFLRSILQEGEDFTWRLSECEELMGVSSIT</sequence>
<name>A0A381SNV9_9ZZZZ</name>
<dbReference type="EMBL" id="UINC01003367">
    <property type="protein sequence ID" value="SVA05702.1"/>
    <property type="molecule type" value="Genomic_DNA"/>
</dbReference>
<organism evidence="1">
    <name type="scientific">marine metagenome</name>
    <dbReference type="NCBI Taxonomy" id="408172"/>
    <lineage>
        <taxon>unclassified sequences</taxon>
        <taxon>metagenomes</taxon>
        <taxon>ecological metagenomes</taxon>
    </lineage>
</organism>
<reference evidence="1" key="1">
    <citation type="submission" date="2018-05" db="EMBL/GenBank/DDBJ databases">
        <authorList>
            <person name="Lanie J.A."/>
            <person name="Ng W.-L."/>
            <person name="Kazmierczak K.M."/>
            <person name="Andrzejewski T.M."/>
            <person name="Davidsen T.M."/>
            <person name="Wayne K.J."/>
            <person name="Tettelin H."/>
            <person name="Glass J.I."/>
            <person name="Rusch D."/>
            <person name="Podicherti R."/>
            <person name="Tsui H.-C.T."/>
            <person name="Winkler M.E."/>
        </authorList>
    </citation>
    <scope>NUCLEOTIDE SEQUENCE</scope>
</reference>
<evidence type="ECO:0000313" key="1">
    <source>
        <dbReference type="EMBL" id="SVA05702.1"/>
    </source>
</evidence>
<gene>
    <name evidence="1" type="ORF">METZ01_LOCUS58556</name>
</gene>
<dbReference type="AlphaFoldDB" id="A0A381SNV9"/>
<proteinExistence type="predicted"/>
<protein>
    <submittedName>
        <fullName evidence="1">Uncharacterized protein</fullName>
    </submittedName>
</protein>